<dbReference type="RefSeq" id="WP_110684128.1">
    <property type="nucleotide sequence ID" value="NZ_QJRX01000014.1"/>
</dbReference>
<name>A0A2V4LNR1_AQUAC</name>
<dbReference type="AlphaFoldDB" id="A0A2V4LNR1"/>
<dbReference type="Pfam" id="PF09684">
    <property type="entry name" value="Tail_P2_I"/>
    <property type="match status" value="1"/>
</dbReference>
<dbReference type="NCBIfam" id="TIGR01634">
    <property type="entry name" value="tail_P2_I"/>
    <property type="match status" value="1"/>
</dbReference>
<dbReference type="InterPro" id="IPR006521">
    <property type="entry name" value="Tail_protein_I"/>
</dbReference>
<dbReference type="OrthoDB" id="9794793at2"/>
<accession>A0A2V4LNR1</accession>
<dbReference type="Proteomes" id="UP000248146">
    <property type="component" value="Unassembled WGS sequence"/>
</dbReference>
<reference evidence="1 2" key="1">
    <citation type="submission" date="2018-06" db="EMBL/GenBank/DDBJ databases">
        <title>Pseudomonas diversity within urban Lake Michigan freshwaters.</title>
        <authorList>
            <person name="Batrich M."/>
            <person name="Hatzopoulos T."/>
            <person name="Putonti C."/>
        </authorList>
    </citation>
    <scope>NUCLEOTIDE SEQUENCE [LARGE SCALE GENOMIC DNA]</scope>
    <source>
        <strain evidence="1 2">MB-090714</strain>
    </source>
</reference>
<evidence type="ECO:0000313" key="1">
    <source>
        <dbReference type="EMBL" id="PYC19546.1"/>
    </source>
</evidence>
<sequence>MTDDAPGLSLLPPNRSLLEAGLDLAFAKLLERIEPPFPALMNPATTPVDFLPYLAADRGVSEWQPAAPEAEKRTTVGTAWEVKRLAGTRRALEQAVSSLQLRPEVTAWHEKTPAGTPYSFEVMAWAEQPFDEQTNARLDARLAAAKSERDVLTTRIGLSTRSRTYRAAALLCGELATIYPLQTTELEQSNPVYVAAALNTVETTTIYPLQEA</sequence>
<comment type="caution">
    <text evidence="1">The sequence shown here is derived from an EMBL/GenBank/DDBJ whole genome shotgun (WGS) entry which is preliminary data.</text>
</comment>
<organism evidence="1 2">
    <name type="scientific">Aquipseudomonas alcaligenes</name>
    <name type="common">Pseudomonas alcaligenes</name>
    <dbReference type="NCBI Taxonomy" id="43263"/>
    <lineage>
        <taxon>Bacteria</taxon>
        <taxon>Pseudomonadati</taxon>
        <taxon>Pseudomonadota</taxon>
        <taxon>Gammaproteobacteria</taxon>
        <taxon>Pseudomonadales</taxon>
        <taxon>Pseudomonadaceae</taxon>
        <taxon>Aquipseudomonas</taxon>
    </lineage>
</organism>
<proteinExistence type="predicted"/>
<evidence type="ECO:0000313" key="2">
    <source>
        <dbReference type="Proteomes" id="UP000248146"/>
    </source>
</evidence>
<gene>
    <name evidence="1" type="ORF">DMO17_19410</name>
</gene>
<protein>
    <submittedName>
        <fullName evidence="1">Phage tail protein I</fullName>
    </submittedName>
</protein>
<dbReference type="EMBL" id="QJRX01000014">
    <property type="protein sequence ID" value="PYC19546.1"/>
    <property type="molecule type" value="Genomic_DNA"/>
</dbReference>